<dbReference type="Pfam" id="PF01527">
    <property type="entry name" value="HTH_Tnp_1"/>
    <property type="match status" value="1"/>
</dbReference>
<comment type="caution">
    <text evidence="1">The sequence shown here is derived from an EMBL/GenBank/DDBJ whole genome shotgun (WGS) entry which is preliminary data.</text>
</comment>
<evidence type="ECO:0000313" key="2">
    <source>
        <dbReference type="Proteomes" id="UP000635726"/>
    </source>
</evidence>
<dbReference type="PANTHER" id="PTHR33609:SF1">
    <property type="entry name" value="TRANSPOSASE"/>
    <property type="match status" value="1"/>
</dbReference>
<protein>
    <recommendedName>
        <fullName evidence="3">Transposase</fullName>
    </recommendedName>
</protein>
<organism evidence="1 2">
    <name type="scientific">Deinococcus aquiradiocola</name>
    <dbReference type="NCBI Taxonomy" id="393059"/>
    <lineage>
        <taxon>Bacteria</taxon>
        <taxon>Thermotogati</taxon>
        <taxon>Deinococcota</taxon>
        <taxon>Deinococci</taxon>
        <taxon>Deinococcales</taxon>
        <taxon>Deinococcaceae</taxon>
        <taxon>Deinococcus</taxon>
    </lineage>
</organism>
<dbReference type="InterPro" id="IPR002514">
    <property type="entry name" value="Transposase_8"/>
</dbReference>
<sequence>MEELCRDLGCSTASFSTWKKRYGDASVAEAKRLRQLERENDRLLNIVGQQRLEIEGMREVLAKKR</sequence>
<gene>
    <name evidence="1" type="ORF">GCM10008939_19910</name>
</gene>
<dbReference type="GO" id="GO:0003677">
    <property type="term" value="F:DNA binding"/>
    <property type="evidence" value="ECO:0007669"/>
    <property type="project" value="InterPro"/>
</dbReference>
<name>A0A917UQK8_9DEIO</name>
<dbReference type="InterPro" id="IPR009057">
    <property type="entry name" value="Homeodomain-like_sf"/>
</dbReference>
<dbReference type="InterPro" id="IPR052546">
    <property type="entry name" value="Transposase_8_domain"/>
</dbReference>
<evidence type="ECO:0000313" key="1">
    <source>
        <dbReference type="EMBL" id="GGJ75727.1"/>
    </source>
</evidence>
<dbReference type="GO" id="GO:0004803">
    <property type="term" value="F:transposase activity"/>
    <property type="evidence" value="ECO:0007669"/>
    <property type="project" value="InterPro"/>
</dbReference>
<evidence type="ECO:0008006" key="3">
    <source>
        <dbReference type="Google" id="ProtNLM"/>
    </source>
</evidence>
<dbReference type="Proteomes" id="UP000635726">
    <property type="component" value="Unassembled WGS sequence"/>
</dbReference>
<reference evidence="1" key="2">
    <citation type="submission" date="2020-09" db="EMBL/GenBank/DDBJ databases">
        <authorList>
            <person name="Sun Q."/>
            <person name="Ohkuma M."/>
        </authorList>
    </citation>
    <scope>NUCLEOTIDE SEQUENCE</scope>
    <source>
        <strain evidence="1">JCM 14371</strain>
    </source>
</reference>
<dbReference type="GO" id="GO:0006313">
    <property type="term" value="P:DNA transposition"/>
    <property type="evidence" value="ECO:0007669"/>
    <property type="project" value="InterPro"/>
</dbReference>
<dbReference type="PANTHER" id="PTHR33609">
    <property type="entry name" value="LOW CALCIUM RESPONSE LOCUS PROTEIN S"/>
    <property type="match status" value="1"/>
</dbReference>
<keyword evidence="2" id="KW-1185">Reference proteome</keyword>
<proteinExistence type="predicted"/>
<dbReference type="EMBL" id="BMOE01000006">
    <property type="protein sequence ID" value="GGJ75727.1"/>
    <property type="molecule type" value="Genomic_DNA"/>
</dbReference>
<dbReference type="SUPFAM" id="SSF46689">
    <property type="entry name" value="Homeodomain-like"/>
    <property type="match status" value="1"/>
</dbReference>
<reference evidence="1" key="1">
    <citation type="journal article" date="2014" name="Int. J. Syst. Evol. Microbiol.">
        <title>Complete genome sequence of Corynebacterium casei LMG S-19264T (=DSM 44701T), isolated from a smear-ripened cheese.</title>
        <authorList>
            <consortium name="US DOE Joint Genome Institute (JGI-PGF)"/>
            <person name="Walter F."/>
            <person name="Albersmeier A."/>
            <person name="Kalinowski J."/>
            <person name="Ruckert C."/>
        </authorList>
    </citation>
    <scope>NUCLEOTIDE SEQUENCE</scope>
    <source>
        <strain evidence="1">JCM 14371</strain>
    </source>
</reference>
<dbReference type="AlphaFoldDB" id="A0A917UQK8"/>
<accession>A0A917UQK8</accession>